<protein>
    <submittedName>
        <fullName evidence="1">Uncharacterized protein</fullName>
    </submittedName>
</protein>
<gene>
    <name evidence="1" type="ORF">RHTO_00441</name>
</gene>
<dbReference type="OrthoDB" id="10281627at2759"/>
<organism evidence="1 2">
    <name type="scientific">Rhodotorula toruloides (strain NP11)</name>
    <name type="common">Yeast</name>
    <name type="synonym">Rhodosporidium toruloides</name>
    <dbReference type="NCBI Taxonomy" id="1130832"/>
    <lineage>
        <taxon>Eukaryota</taxon>
        <taxon>Fungi</taxon>
        <taxon>Dikarya</taxon>
        <taxon>Basidiomycota</taxon>
        <taxon>Pucciniomycotina</taxon>
        <taxon>Microbotryomycetes</taxon>
        <taxon>Sporidiobolales</taxon>
        <taxon>Sporidiobolaceae</taxon>
        <taxon>Rhodotorula</taxon>
    </lineage>
</organism>
<dbReference type="GeneID" id="27364454"/>
<dbReference type="RefSeq" id="XP_016277132.1">
    <property type="nucleotide sequence ID" value="XM_016414125.1"/>
</dbReference>
<keyword evidence="2" id="KW-1185">Reference proteome</keyword>
<dbReference type="AlphaFoldDB" id="M7Y098"/>
<evidence type="ECO:0000313" key="1">
    <source>
        <dbReference type="EMBL" id="EMS26013.1"/>
    </source>
</evidence>
<dbReference type="EMBL" id="KB722642">
    <property type="protein sequence ID" value="EMS26013.1"/>
    <property type="molecule type" value="Genomic_DNA"/>
</dbReference>
<proteinExistence type="predicted"/>
<dbReference type="Proteomes" id="UP000016926">
    <property type="component" value="Unassembled WGS sequence"/>
</dbReference>
<sequence>MELVTAFSTPTAREKSSALMRWPAIAVARVEEEVPGKVARSALNKAASVTPSLFCLDSTFDATITSSSTPRLNCRQGLGGRRAGPLWVKVDVIVALAFEWQLLQHVDRRRRSSGVNPAWSVERRSTAPTRFCSRCYRTPAQHISSKASTRVPTGQACLLRAEPRTTVWR</sequence>
<evidence type="ECO:0000313" key="2">
    <source>
        <dbReference type="Proteomes" id="UP000016926"/>
    </source>
</evidence>
<accession>M7Y098</accession>
<dbReference type="HOGENOM" id="CLU_1579408_0_0_1"/>
<name>M7Y098_RHOT1</name>
<reference evidence="1 2" key="1">
    <citation type="journal article" date="2012" name="Nat. Commun.">
        <title>A multi-omic map of the lipid-producing yeast Rhodosporidium toruloides.</title>
        <authorList>
            <person name="Zhu Z."/>
            <person name="Zhang S."/>
            <person name="Liu H."/>
            <person name="Shen H."/>
            <person name="Lin X."/>
            <person name="Yang F."/>
            <person name="Zhou Y.J."/>
            <person name="Jin G."/>
            <person name="Ye M."/>
            <person name="Zou H."/>
            <person name="Zou H."/>
            <person name="Zhao Z.K."/>
        </authorList>
    </citation>
    <scope>NUCLEOTIDE SEQUENCE [LARGE SCALE GENOMIC DNA]</scope>
    <source>
        <strain evidence="1 2">NP11</strain>
    </source>
</reference>